<dbReference type="Proteomes" id="UP001140087">
    <property type="component" value="Unassembled WGS sequence"/>
</dbReference>
<reference evidence="1" key="1">
    <citation type="submission" date="2022-07" db="EMBL/GenBank/DDBJ databases">
        <title>Phylogenomic reconstructions and comparative analyses of Kickxellomycotina fungi.</title>
        <authorList>
            <person name="Reynolds N.K."/>
            <person name="Stajich J.E."/>
            <person name="Barry K."/>
            <person name="Grigoriev I.V."/>
            <person name="Crous P."/>
            <person name="Smith M.E."/>
        </authorList>
    </citation>
    <scope>NUCLEOTIDE SEQUENCE</scope>
    <source>
        <strain evidence="1">BCRC 34780</strain>
    </source>
</reference>
<evidence type="ECO:0000313" key="2">
    <source>
        <dbReference type="Proteomes" id="UP001140087"/>
    </source>
</evidence>
<gene>
    <name evidence="1" type="primary">SSU1</name>
    <name evidence="1" type="ORF">H4R21_004658</name>
</gene>
<dbReference type="EMBL" id="JANBUN010001835">
    <property type="protein sequence ID" value="KAJ2796569.1"/>
    <property type="molecule type" value="Genomic_DNA"/>
</dbReference>
<organism evidence="1 2">
    <name type="scientific">Coemansia helicoidea</name>
    <dbReference type="NCBI Taxonomy" id="1286919"/>
    <lineage>
        <taxon>Eukaryota</taxon>
        <taxon>Fungi</taxon>
        <taxon>Fungi incertae sedis</taxon>
        <taxon>Zoopagomycota</taxon>
        <taxon>Kickxellomycotina</taxon>
        <taxon>Kickxellomycetes</taxon>
        <taxon>Kickxellales</taxon>
        <taxon>Kickxellaceae</taxon>
        <taxon>Coemansia</taxon>
    </lineage>
</organism>
<evidence type="ECO:0000313" key="1">
    <source>
        <dbReference type="EMBL" id="KAJ2796569.1"/>
    </source>
</evidence>
<name>A0ACC1KWU9_9FUNG</name>
<protein>
    <submittedName>
        <fullName evidence="1">Plasma membrane sulfite pump involved in sulfite metabolism</fullName>
    </submittedName>
</protein>
<comment type="caution">
    <text evidence="1">The sequence shown here is derived from an EMBL/GenBank/DDBJ whole genome shotgun (WGS) entry which is preliminary data.</text>
</comment>
<keyword evidence="2" id="KW-1185">Reference proteome</keyword>
<proteinExistence type="predicted"/>
<sequence>MHSKTTTHASEATLSSEIYPRRSRLETIKEHIHHPMQCLDQRRDAVRGFSPAWFTASMSTGIVAVIIHNFPYDWTPLRFIAKAIAGLNLLLIVAFTVLFLWRLVQYRDFFDILLHPQVSMVLGAIPMAYATLATSIATILGEYGLAWVPTLVLVLWAVSVALSLAVALLVTFIATSHQGHPFDKVTATLLLPIVTMVVAAATGGAAASLQPVNLVAVDVVIVSYVLMAMSLGASLMVITFYFMRLVLHKLPPRETIVSAFLPLGPLGQASNAILLLGEQAQRVLPKMIPHVPLVGDVLYSMGFVFGLFFWAMGIWWLMHAIYAVIYTRTGGRVPFNLGWWALIFPAATFSAATYQLWLATELVFFRALTAVLVPAIVVLWVVVLVNTICYAWTGELLKPVAIGHLELQDNSELDCDTTTSIPDPGPLA</sequence>
<accession>A0ACC1KWU9</accession>